<evidence type="ECO:0000259" key="1">
    <source>
        <dbReference type="SMART" id="SM01327"/>
    </source>
</evidence>
<comment type="caution">
    <text evidence="2">The sequence shown here is derived from an EMBL/GenBank/DDBJ whole genome shotgun (WGS) entry which is preliminary data.</text>
</comment>
<dbReference type="InterPro" id="IPR013941">
    <property type="entry name" value="ZDS1_C"/>
</dbReference>
<dbReference type="EMBL" id="PJQM01006957">
    <property type="protein sequence ID" value="RCH78850.1"/>
    <property type="molecule type" value="Genomic_DNA"/>
</dbReference>
<dbReference type="SMART" id="SM01327">
    <property type="entry name" value="Zds_C"/>
    <property type="match status" value="1"/>
</dbReference>
<dbReference type="OrthoDB" id="5589766at2759"/>
<reference evidence="2 3" key="1">
    <citation type="journal article" date="2018" name="G3 (Bethesda)">
        <title>Phylogenetic and Phylogenomic Definition of Rhizopus Species.</title>
        <authorList>
            <person name="Gryganskyi A.P."/>
            <person name="Golan J."/>
            <person name="Dolatabadi S."/>
            <person name="Mondo S."/>
            <person name="Robb S."/>
            <person name="Idnurm A."/>
            <person name="Muszewska A."/>
            <person name="Steczkiewicz K."/>
            <person name="Masonjones S."/>
            <person name="Liao H.L."/>
            <person name="Gajdeczka M.T."/>
            <person name="Anike F."/>
            <person name="Vuek A."/>
            <person name="Anishchenko I.M."/>
            <person name="Voigt K."/>
            <person name="de Hoog G.S."/>
            <person name="Smith M.E."/>
            <person name="Heitman J."/>
            <person name="Vilgalys R."/>
            <person name="Stajich J.E."/>
        </authorList>
    </citation>
    <scope>NUCLEOTIDE SEQUENCE [LARGE SCALE GENOMIC DNA]</scope>
    <source>
        <strain evidence="2 3">LSU 92-RS-03</strain>
    </source>
</reference>
<dbReference type="PANTHER" id="PTHR28089:SF1">
    <property type="entry name" value="PROTEIN ZDS1-RELATED"/>
    <property type="match status" value="1"/>
</dbReference>
<sequence length="313" mass="36131">MQEPLPEINISNLDDWEMSFLQQDSEQETIRKEVFSIATSNPSHLFWVPASQHPEIAPAEFEKYVDALGYLVKRKGDKRRQSILSEYFTANDSSSQESQIKLRRSVKTHTIPDFLVFDRNSSSFDPSRAIVPKGDRNSLHRRGARTNFRKASLQPTTTSILPSQPSSSVSIKKPVWSWSFWSEEKRKNKVDPLENTHIKSSIPTRKFSFSLFSKKSKSKPKPVLDVPQEYEMSISRLPLQVERAIYKLSHTKLTKPRRPLYQQVLISNLMFWYLSVTVNDQVEIETTKKQGNTPFMSTESSTGFIIPEKYLNP</sequence>
<organism evidence="2 3">
    <name type="scientific">Rhizopus stolonifer</name>
    <name type="common">Rhizopus nigricans</name>
    <dbReference type="NCBI Taxonomy" id="4846"/>
    <lineage>
        <taxon>Eukaryota</taxon>
        <taxon>Fungi</taxon>
        <taxon>Fungi incertae sedis</taxon>
        <taxon>Mucoromycota</taxon>
        <taxon>Mucoromycotina</taxon>
        <taxon>Mucoromycetes</taxon>
        <taxon>Mucorales</taxon>
        <taxon>Mucorineae</taxon>
        <taxon>Rhizopodaceae</taxon>
        <taxon>Rhizopus</taxon>
    </lineage>
</organism>
<evidence type="ECO:0000313" key="2">
    <source>
        <dbReference type="EMBL" id="RCH78850.1"/>
    </source>
</evidence>
<evidence type="ECO:0000313" key="3">
    <source>
        <dbReference type="Proteomes" id="UP000253551"/>
    </source>
</evidence>
<feature type="domain" description="Protein Zds1 C-terminal" evidence="1">
    <location>
        <begin position="226"/>
        <end position="278"/>
    </location>
</feature>
<dbReference type="GO" id="GO:0030010">
    <property type="term" value="P:establishment of cell polarity"/>
    <property type="evidence" value="ECO:0007669"/>
    <property type="project" value="TreeGrafter"/>
</dbReference>
<keyword evidence="3" id="KW-1185">Reference proteome</keyword>
<dbReference type="GO" id="GO:0010971">
    <property type="term" value="P:positive regulation of G2/M transition of mitotic cell cycle"/>
    <property type="evidence" value="ECO:0007669"/>
    <property type="project" value="TreeGrafter"/>
</dbReference>
<accession>A0A367IMD9</accession>
<dbReference type="Proteomes" id="UP000253551">
    <property type="component" value="Unassembled WGS sequence"/>
</dbReference>
<dbReference type="Pfam" id="PF08632">
    <property type="entry name" value="Zds_C"/>
    <property type="match status" value="1"/>
</dbReference>
<dbReference type="AlphaFoldDB" id="A0A367IMD9"/>
<dbReference type="PANTHER" id="PTHR28089">
    <property type="entry name" value="PROTEIN ZDS1-RELATED"/>
    <property type="match status" value="1"/>
</dbReference>
<dbReference type="GO" id="GO:0005737">
    <property type="term" value="C:cytoplasm"/>
    <property type="evidence" value="ECO:0007669"/>
    <property type="project" value="TreeGrafter"/>
</dbReference>
<proteinExistence type="predicted"/>
<protein>
    <recommendedName>
        <fullName evidence="1">Protein Zds1 C-terminal domain-containing protein</fullName>
    </recommendedName>
</protein>
<name>A0A367IMD9_RHIST</name>
<dbReference type="InterPro" id="IPR040206">
    <property type="entry name" value="Zds1/2"/>
</dbReference>
<gene>
    <name evidence="2" type="ORF">CU098_004397</name>
</gene>
<dbReference type="STRING" id="4846.A0A367IMD9"/>